<dbReference type="SMART" id="SM00028">
    <property type="entry name" value="TPR"/>
    <property type="match status" value="1"/>
</dbReference>
<evidence type="ECO:0000313" key="4">
    <source>
        <dbReference type="EMBL" id="HBA09886.1"/>
    </source>
</evidence>
<keyword evidence="1" id="KW-0677">Repeat</keyword>
<dbReference type="Gene3D" id="1.25.40.10">
    <property type="entry name" value="Tetratricopeptide repeat domain"/>
    <property type="match status" value="1"/>
</dbReference>
<proteinExistence type="predicted"/>
<dbReference type="SUPFAM" id="SSF48452">
    <property type="entry name" value="TPR-like"/>
    <property type="match status" value="1"/>
</dbReference>
<dbReference type="AlphaFoldDB" id="A0A351RCW5"/>
<protein>
    <submittedName>
        <fullName evidence="4">Serine protease</fullName>
    </submittedName>
</protein>
<dbReference type="PANTHER" id="PTHR43019">
    <property type="entry name" value="SERINE ENDOPROTEASE DEGS"/>
    <property type="match status" value="1"/>
</dbReference>
<dbReference type="SUPFAM" id="SSF50494">
    <property type="entry name" value="Trypsin-like serine proteases"/>
    <property type="match status" value="1"/>
</dbReference>
<dbReference type="InterPro" id="IPR009003">
    <property type="entry name" value="Peptidase_S1_PA"/>
</dbReference>
<name>A0A351RCW5_9PROT</name>
<dbReference type="Gene3D" id="2.40.10.120">
    <property type="match status" value="1"/>
</dbReference>
<dbReference type="GO" id="GO:0008233">
    <property type="term" value="F:peptidase activity"/>
    <property type="evidence" value="ECO:0007669"/>
    <property type="project" value="UniProtKB-KW"/>
</dbReference>
<keyword evidence="2 3" id="KW-0802">TPR repeat</keyword>
<gene>
    <name evidence="4" type="ORF">DCW48_10365</name>
</gene>
<dbReference type="Proteomes" id="UP000264313">
    <property type="component" value="Unassembled WGS sequence"/>
</dbReference>
<dbReference type="GO" id="GO:0006508">
    <property type="term" value="P:proteolysis"/>
    <property type="evidence" value="ECO:0007669"/>
    <property type="project" value="UniProtKB-KW"/>
</dbReference>
<dbReference type="InterPro" id="IPR011990">
    <property type="entry name" value="TPR-like_helical_dom_sf"/>
</dbReference>
<dbReference type="PANTHER" id="PTHR43019:SF23">
    <property type="entry name" value="PROTEASE DO-LIKE 5, CHLOROPLASTIC"/>
    <property type="match status" value="1"/>
</dbReference>
<comment type="caution">
    <text evidence="4">The sequence shown here is derived from an EMBL/GenBank/DDBJ whole genome shotgun (WGS) entry which is preliminary data.</text>
</comment>
<organism evidence="4 5">
    <name type="scientific">Methylotenera mobilis</name>
    <dbReference type="NCBI Taxonomy" id="359408"/>
    <lineage>
        <taxon>Bacteria</taxon>
        <taxon>Pseudomonadati</taxon>
        <taxon>Pseudomonadota</taxon>
        <taxon>Betaproteobacteria</taxon>
        <taxon>Nitrosomonadales</taxon>
        <taxon>Methylophilaceae</taxon>
        <taxon>Methylotenera</taxon>
    </lineage>
</organism>
<dbReference type="InterPro" id="IPR019734">
    <property type="entry name" value="TPR_rpt"/>
</dbReference>
<dbReference type="EMBL" id="DNAA01000241">
    <property type="protein sequence ID" value="HBA09886.1"/>
    <property type="molecule type" value="Genomic_DNA"/>
</dbReference>
<evidence type="ECO:0000256" key="3">
    <source>
        <dbReference type="PROSITE-ProRule" id="PRU00339"/>
    </source>
</evidence>
<accession>A0A351RCW5</accession>
<sequence length="294" mass="32200">MVSKLNAQVLRVQVKHNNGSNGLGSAVVIAKGQVVTNCHVVTDAHDVEVIVNGVAHVATEVKPDWHHDLCILTVSGLDAPVAKIGASKNLKYETPVFTIGYPDKTTEPVNTFGVVKGMFPMDDSVVIRATSPFRLGASGGGVFDDTGTLVGIITLKSRGDQAHYYYMPVEWVQALMAKPAQALGAKSEKPFWALSDHQRPYFMKVVQPYLSHDWKSLLTVSSAWVNAEPDTAESWFYLAMAEYETKAYDKAEAHFNKVLALNESHRQAVEYLNKINERTAGINASLNKLALLSD</sequence>
<evidence type="ECO:0000256" key="1">
    <source>
        <dbReference type="ARBA" id="ARBA00022737"/>
    </source>
</evidence>
<evidence type="ECO:0000313" key="5">
    <source>
        <dbReference type="Proteomes" id="UP000264313"/>
    </source>
</evidence>
<dbReference type="Pfam" id="PF13365">
    <property type="entry name" value="Trypsin_2"/>
    <property type="match status" value="1"/>
</dbReference>
<dbReference type="Pfam" id="PF07719">
    <property type="entry name" value="TPR_2"/>
    <property type="match status" value="1"/>
</dbReference>
<keyword evidence="4" id="KW-0645">Protease</keyword>
<reference evidence="4 5" key="1">
    <citation type="journal article" date="2018" name="Nat. Biotechnol.">
        <title>A standardized bacterial taxonomy based on genome phylogeny substantially revises the tree of life.</title>
        <authorList>
            <person name="Parks D.H."/>
            <person name="Chuvochina M."/>
            <person name="Waite D.W."/>
            <person name="Rinke C."/>
            <person name="Skarshewski A."/>
            <person name="Chaumeil P.A."/>
            <person name="Hugenholtz P."/>
        </authorList>
    </citation>
    <scope>NUCLEOTIDE SEQUENCE [LARGE SCALE GENOMIC DNA]</scope>
    <source>
        <strain evidence="4">UBA9958</strain>
    </source>
</reference>
<feature type="repeat" description="TPR" evidence="3">
    <location>
        <begin position="232"/>
        <end position="265"/>
    </location>
</feature>
<keyword evidence="4" id="KW-0378">Hydrolase</keyword>
<evidence type="ECO:0000256" key="2">
    <source>
        <dbReference type="ARBA" id="ARBA00022803"/>
    </source>
</evidence>
<dbReference type="PROSITE" id="PS50005">
    <property type="entry name" value="TPR"/>
    <property type="match status" value="1"/>
</dbReference>
<dbReference type="STRING" id="1132855.GCA_000384255_00971"/>
<dbReference type="InterPro" id="IPR013105">
    <property type="entry name" value="TPR_2"/>
</dbReference>